<dbReference type="PANTHER" id="PTHR15710">
    <property type="entry name" value="E3 UBIQUITIN-PROTEIN LIGASE PRAJA"/>
    <property type="match status" value="1"/>
</dbReference>
<feature type="compositionally biased region" description="Low complexity" evidence="5">
    <location>
        <begin position="313"/>
        <end position="325"/>
    </location>
</feature>
<reference evidence="7" key="1">
    <citation type="journal article" date="2021" name="Genome Biol. Evol.">
        <title>The assembled and annotated genome of the fairy-ring fungus Marasmius oreades.</title>
        <authorList>
            <person name="Hiltunen M."/>
            <person name="Ament-Velasquez S.L."/>
            <person name="Johannesson H."/>
        </authorList>
    </citation>
    <scope>NUCLEOTIDE SEQUENCE</scope>
    <source>
        <strain evidence="7">03SP1</strain>
    </source>
</reference>
<feature type="region of interest" description="Disordered" evidence="5">
    <location>
        <begin position="75"/>
        <end position="102"/>
    </location>
</feature>
<keyword evidence="8" id="KW-1185">Reference proteome</keyword>
<dbReference type="KEGG" id="more:E1B28_001539"/>
<feature type="compositionally biased region" description="Low complexity" evidence="5">
    <location>
        <begin position="338"/>
        <end position="399"/>
    </location>
</feature>
<feature type="compositionally biased region" description="Polar residues" evidence="5">
    <location>
        <begin position="82"/>
        <end position="102"/>
    </location>
</feature>
<name>A0A9P7V3Q5_9AGAR</name>
<dbReference type="GO" id="GO:0008270">
    <property type="term" value="F:zinc ion binding"/>
    <property type="evidence" value="ECO:0007669"/>
    <property type="project" value="UniProtKB-KW"/>
</dbReference>
<proteinExistence type="predicted"/>
<evidence type="ECO:0000256" key="4">
    <source>
        <dbReference type="PROSITE-ProRule" id="PRU00175"/>
    </source>
</evidence>
<comment type="caution">
    <text evidence="7">The sequence shown here is derived from an EMBL/GenBank/DDBJ whole genome shotgun (WGS) entry which is preliminary data.</text>
</comment>
<feature type="region of interest" description="Disordered" evidence="5">
    <location>
        <begin position="38"/>
        <end position="63"/>
    </location>
</feature>
<dbReference type="Proteomes" id="UP001049176">
    <property type="component" value="Chromosome 1"/>
</dbReference>
<sequence>MASRESMWYCHQCNAEMRPLMMPEPVCASCRGSFIEKIDDPADDPRDFQRGGITDDTPSGTDPFFMLLQGLMNRSPQERAHSPSSTPRQETSPSSSFSFQFHTTANGGTRTFTLGGPRTLVGGNGGGFGRVPAMSDGPDRDNGAPGINGALMTQYLMAMLGHQGPFPDILGGDAAERGRMGDYVFNQEALDQIITQLMENSNSSRPVPATEEIVDNLPREVLTEGCATLEKDCAVCKEQFRLETEDPGEQVVVTLPCKHPFHESCILPWLKSSGTCPVCRYQLVPQPGQHGSSAPGNGPGSSGSPPPPRSSGRDNSSNDGGNNSNPGGGSGFFHNLFGSMMSGNGSSSSHTSSSTGTSHSYSHQYSTSPRPTRSPSDPSNRSSPFRRNSSNPNGNGRSSNDGDRYLPGAWDALD</sequence>
<evidence type="ECO:0000259" key="6">
    <source>
        <dbReference type="PROSITE" id="PS50089"/>
    </source>
</evidence>
<organism evidence="7 8">
    <name type="scientific">Marasmius oreades</name>
    <name type="common">fairy-ring Marasmius</name>
    <dbReference type="NCBI Taxonomy" id="181124"/>
    <lineage>
        <taxon>Eukaryota</taxon>
        <taxon>Fungi</taxon>
        <taxon>Dikarya</taxon>
        <taxon>Basidiomycota</taxon>
        <taxon>Agaricomycotina</taxon>
        <taxon>Agaricomycetes</taxon>
        <taxon>Agaricomycetidae</taxon>
        <taxon>Agaricales</taxon>
        <taxon>Marasmiineae</taxon>
        <taxon>Marasmiaceae</taxon>
        <taxon>Marasmius</taxon>
    </lineage>
</organism>
<keyword evidence="3" id="KW-0862">Zinc</keyword>
<dbReference type="OrthoDB" id="8062037at2759"/>
<keyword evidence="1" id="KW-0479">Metal-binding</keyword>
<dbReference type="AlphaFoldDB" id="A0A9P7V3Q5"/>
<dbReference type="GeneID" id="66070615"/>
<dbReference type="Pfam" id="PF13639">
    <property type="entry name" value="zf-RING_2"/>
    <property type="match status" value="1"/>
</dbReference>
<dbReference type="SMART" id="SM00184">
    <property type="entry name" value="RING"/>
    <property type="match status" value="1"/>
</dbReference>
<evidence type="ECO:0000256" key="1">
    <source>
        <dbReference type="ARBA" id="ARBA00022723"/>
    </source>
</evidence>
<evidence type="ECO:0000256" key="2">
    <source>
        <dbReference type="ARBA" id="ARBA00022771"/>
    </source>
</evidence>
<accession>A0A9P7V3Q5</accession>
<dbReference type="PROSITE" id="PS50089">
    <property type="entry name" value="ZF_RING_2"/>
    <property type="match status" value="1"/>
</dbReference>
<feature type="region of interest" description="Disordered" evidence="5">
    <location>
        <begin position="287"/>
        <end position="414"/>
    </location>
</feature>
<evidence type="ECO:0000256" key="3">
    <source>
        <dbReference type="ARBA" id="ARBA00022833"/>
    </source>
</evidence>
<protein>
    <recommendedName>
        <fullName evidence="6">RING-type domain-containing protein</fullName>
    </recommendedName>
</protein>
<dbReference type="Gene3D" id="3.30.40.10">
    <property type="entry name" value="Zinc/RING finger domain, C3HC4 (zinc finger)"/>
    <property type="match status" value="1"/>
</dbReference>
<keyword evidence="2 4" id="KW-0863">Zinc-finger</keyword>
<dbReference type="InterPro" id="IPR001841">
    <property type="entry name" value="Znf_RING"/>
</dbReference>
<dbReference type="GO" id="GO:0016567">
    <property type="term" value="P:protein ubiquitination"/>
    <property type="evidence" value="ECO:0007669"/>
    <property type="project" value="TreeGrafter"/>
</dbReference>
<feature type="compositionally biased region" description="Basic and acidic residues" evidence="5">
    <location>
        <begin position="38"/>
        <end position="49"/>
    </location>
</feature>
<evidence type="ECO:0000256" key="5">
    <source>
        <dbReference type="SAM" id="MobiDB-lite"/>
    </source>
</evidence>
<feature type="domain" description="RING-type" evidence="6">
    <location>
        <begin position="233"/>
        <end position="280"/>
    </location>
</feature>
<dbReference type="SUPFAM" id="SSF57850">
    <property type="entry name" value="RING/U-box"/>
    <property type="match status" value="1"/>
</dbReference>
<evidence type="ECO:0000313" key="7">
    <source>
        <dbReference type="EMBL" id="KAG7099721.1"/>
    </source>
</evidence>
<dbReference type="InterPro" id="IPR013083">
    <property type="entry name" value="Znf_RING/FYVE/PHD"/>
</dbReference>
<dbReference type="GO" id="GO:0005737">
    <property type="term" value="C:cytoplasm"/>
    <property type="evidence" value="ECO:0007669"/>
    <property type="project" value="TreeGrafter"/>
</dbReference>
<dbReference type="EMBL" id="CM032181">
    <property type="protein sequence ID" value="KAG7099721.1"/>
    <property type="molecule type" value="Genomic_DNA"/>
</dbReference>
<dbReference type="RefSeq" id="XP_043016191.1">
    <property type="nucleotide sequence ID" value="XM_043147482.1"/>
</dbReference>
<evidence type="ECO:0000313" key="8">
    <source>
        <dbReference type="Proteomes" id="UP001049176"/>
    </source>
</evidence>
<gene>
    <name evidence="7" type="ORF">E1B28_001539</name>
</gene>
<dbReference type="PANTHER" id="PTHR15710:SF243">
    <property type="entry name" value="E3 UBIQUITIN-PROTEIN LIGASE PRAJA-2 ISOFORM X1"/>
    <property type="match status" value="1"/>
</dbReference>
<dbReference type="GO" id="GO:0061630">
    <property type="term" value="F:ubiquitin protein ligase activity"/>
    <property type="evidence" value="ECO:0007669"/>
    <property type="project" value="TreeGrafter"/>
</dbReference>